<dbReference type="UniPathway" id="UPA00626">
    <property type="reaction ID" value="UER00678"/>
</dbReference>
<dbReference type="Gene3D" id="3.30.1330.80">
    <property type="entry name" value="Hypothetical protein, similar to alpha- acetolactate decarboxylase, domain 2"/>
    <property type="match status" value="1"/>
</dbReference>
<dbReference type="RefSeq" id="WP_091545068.1">
    <property type="nucleotide sequence ID" value="NZ_FONY01000017.1"/>
</dbReference>
<evidence type="ECO:0000256" key="8">
    <source>
        <dbReference type="ARBA" id="ARBA00023239"/>
    </source>
</evidence>
<dbReference type="EC" id="4.1.1.5" evidence="4"/>
<keyword evidence="7" id="KW-0005">Acetoin biosynthesis</keyword>
<evidence type="ECO:0000256" key="1">
    <source>
        <dbReference type="ARBA" id="ARBA00001784"/>
    </source>
</evidence>
<protein>
    <recommendedName>
        <fullName evidence="5">Alpha-acetolactate decarboxylase</fullName>
        <ecNumber evidence="4">4.1.1.5</ecNumber>
    </recommendedName>
</protein>
<evidence type="ECO:0000256" key="4">
    <source>
        <dbReference type="ARBA" id="ARBA00013204"/>
    </source>
</evidence>
<dbReference type="STRING" id="1003.SAMN04488541_101790"/>
<keyword evidence="8" id="KW-0456">Lyase</keyword>
<dbReference type="AlphaFoldDB" id="A0A1I2GCW9"/>
<reference evidence="9 10" key="1">
    <citation type="submission" date="2016-10" db="EMBL/GenBank/DDBJ databases">
        <authorList>
            <person name="de Groot N.N."/>
        </authorList>
    </citation>
    <scope>NUCLEOTIDE SEQUENCE [LARGE SCALE GENOMIC DNA]</scope>
    <source>
        <strain>GEY</strain>
        <strain evidence="10">DSM 9560</strain>
    </source>
</reference>
<dbReference type="PANTHER" id="PTHR35524:SF1">
    <property type="entry name" value="ALPHA-ACETOLACTATE DECARBOXYLASE"/>
    <property type="match status" value="1"/>
</dbReference>
<dbReference type="OrthoDB" id="8612680at2"/>
<dbReference type="InterPro" id="IPR005128">
    <property type="entry name" value="Acetolactate_a_deCO2ase"/>
</dbReference>
<dbReference type="Proteomes" id="UP000199513">
    <property type="component" value="Unassembled WGS sequence"/>
</dbReference>
<sequence length="191" mass="21623">MKNLLIILVPLWGFFACNHIESEAEKTTTVISANDDFVYQYSIMDALLAGVYDGNMTFENLKKHGDFGIGGFNRLDGELLMNEGIVYKIRFNGNIEQVSDNDSTGIAFVKDFTPDIQFIIQAKGLNYPMLKDSITQRIKENSIYAIRISGKLKTMNARSPHPSSKPYMPLADYLYSIKIGFGFRDMKIPRN</sequence>
<evidence type="ECO:0000313" key="10">
    <source>
        <dbReference type="Proteomes" id="UP000199513"/>
    </source>
</evidence>
<proteinExistence type="inferred from homology"/>
<evidence type="ECO:0000256" key="7">
    <source>
        <dbReference type="ARBA" id="ARBA00023061"/>
    </source>
</evidence>
<evidence type="ECO:0000256" key="6">
    <source>
        <dbReference type="ARBA" id="ARBA00022793"/>
    </source>
</evidence>
<dbReference type="PROSITE" id="PS51257">
    <property type="entry name" value="PROKAR_LIPOPROTEIN"/>
    <property type="match status" value="1"/>
</dbReference>
<accession>A0A1I2GCW9</accession>
<comment type="pathway">
    <text evidence="2">Polyol metabolism; (R,R)-butane-2,3-diol biosynthesis; (R,R)-butane-2,3-diol from pyruvate: step 2/3.</text>
</comment>
<comment type="catalytic activity">
    <reaction evidence="1">
        <text>(2S)-2-acetolactate + H(+) = (R)-acetoin + CO2</text>
        <dbReference type="Rhea" id="RHEA:21580"/>
        <dbReference type="ChEBI" id="CHEBI:15378"/>
        <dbReference type="ChEBI" id="CHEBI:15686"/>
        <dbReference type="ChEBI" id="CHEBI:16526"/>
        <dbReference type="ChEBI" id="CHEBI:58476"/>
        <dbReference type="EC" id="4.1.1.5"/>
    </reaction>
</comment>
<evidence type="ECO:0000256" key="3">
    <source>
        <dbReference type="ARBA" id="ARBA00007106"/>
    </source>
</evidence>
<organism evidence="9 10">
    <name type="scientific">Thermoflexibacter ruber</name>
    <dbReference type="NCBI Taxonomy" id="1003"/>
    <lineage>
        <taxon>Bacteria</taxon>
        <taxon>Pseudomonadati</taxon>
        <taxon>Bacteroidota</taxon>
        <taxon>Cytophagia</taxon>
        <taxon>Cytophagales</taxon>
        <taxon>Thermoflexibacteraceae</taxon>
        <taxon>Thermoflexibacter</taxon>
    </lineage>
</organism>
<evidence type="ECO:0000256" key="2">
    <source>
        <dbReference type="ARBA" id="ARBA00005170"/>
    </source>
</evidence>
<dbReference type="SUPFAM" id="SSF117856">
    <property type="entry name" value="AF0104/ALDC/Ptd012-like"/>
    <property type="match status" value="1"/>
</dbReference>
<dbReference type="GO" id="GO:0047605">
    <property type="term" value="F:acetolactate decarboxylase activity"/>
    <property type="evidence" value="ECO:0007669"/>
    <property type="project" value="UniProtKB-EC"/>
</dbReference>
<gene>
    <name evidence="9" type="ORF">SAMN04488541_101790</name>
</gene>
<dbReference type="EMBL" id="FONY01000017">
    <property type="protein sequence ID" value="SFF14840.1"/>
    <property type="molecule type" value="Genomic_DNA"/>
</dbReference>
<dbReference type="GO" id="GO:0045151">
    <property type="term" value="P:acetoin biosynthetic process"/>
    <property type="evidence" value="ECO:0007669"/>
    <property type="project" value="UniProtKB-KW"/>
</dbReference>
<dbReference type="Pfam" id="PF03306">
    <property type="entry name" value="AAL_decarboxy"/>
    <property type="match status" value="1"/>
</dbReference>
<keyword evidence="10" id="KW-1185">Reference proteome</keyword>
<evidence type="ECO:0000313" key="9">
    <source>
        <dbReference type="EMBL" id="SFF14840.1"/>
    </source>
</evidence>
<comment type="similarity">
    <text evidence="3">Belongs to the alpha-acetolactate decarboxylase family.</text>
</comment>
<keyword evidence="6" id="KW-0210">Decarboxylase</keyword>
<evidence type="ECO:0000256" key="5">
    <source>
        <dbReference type="ARBA" id="ARBA00020164"/>
    </source>
</evidence>
<dbReference type="PANTHER" id="PTHR35524">
    <property type="entry name" value="ALPHA-ACETOLACTATE DECARBOXYLASE"/>
    <property type="match status" value="1"/>
</dbReference>
<name>A0A1I2GCW9_9BACT</name>